<dbReference type="Gene3D" id="1.20.1420.30">
    <property type="entry name" value="NCX, central ion-binding region"/>
    <property type="match status" value="2"/>
</dbReference>
<comment type="subcellular location">
    <subcellularLocation>
        <location evidence="1">Membrane</location>
        <topology evidence="1">Multi-pass membrane protein</topology>
    </subcellularLocation>
</comment>
<organism evidence="7 8">
    <name type="scientific">Draconibacterium sediminis</name>
    <dbReference type="NCBI Taxonomy" id="1544798"/>
    <lineage>
        <taxon>Bacteria</taxon>
        <taxon>Pseudomonadati</taxon>
        <taxon>Bacteroidota</taxon>
        <taxon>Bacteroidia</taxon>
        <taxon>Marinilabiliales</taxon>
        <taxon>Prolixibacteraceae</taxon>
        <taxon>Draconibacterium</taxon>
    </lineage>
</organism>
<dbReference type="Pfam" id="PF01699">
    <property type="entry name" value="Na_Ca_ex"/>
    <property type="match status" value="2"/>
</dbReference>
<evidence type="ECO:0000256" key="1">
    <source>
        <dbReference type="ARBA" id="ARBA00004141"/>
    </source>
</evidence>
<accession>A0A0D8J8D9</accession>
<evidence type="ECO:0000313" key="7">
    <source>
        <dbReference type="EMBL" id="KJF43064.1"/>
    </source>
</evidence>
<feature type="transmembrane region" description="Helical" evidence="5">
    <location>
        <begin position="226"/>
        <end position="248"/>
    </location>
</feature>
<dbReference type="EMBL" id="JRHC01000004">
    <property type="protein sequence ID" value="KJF43064.1"/>
    <property type="molecule type" value="Genomic_DNA"/>
</dbReference>
<dbReference type="GO" id="GO:0005886">
    <property type="term" value="C:plasma membrane"/>
    <property type="evidence" value="ECO:0007669"/>
    <property type="project" value="TreeGrafter"/>
</dbReference>
<dbReference type="OrthoDB" id="6146067at2"/>
<feature type="transmembrane region" description="Helical" evidence="5">
    <location>
        <begin position="321"/>
        <end position="340"/>
    </location>
</feature>
<dbReference type="GO" id="GO:0008273">
    <property type="term" value="F:calcium, potassium:sodium antiporter activity"/>
    <property type="evidence" value="ECO:0007669"/>
    <property type="project" value="TreeGrafter"/>
</dbReference>
<dbReference type="GO" id="GO:0005262">
    <property type="term" value="F:calcium channel activity"/>
    <property type="evidence" value="ECO:0007669"/>
    <property type="project" value="TreeGrafter"/>
</dbReference>
<feature type="transmembrane region" description="Helical" evidence="5">
    <location>
        <begin position="269"/>
        <end position="288"/>
    </location>
</feature>
<dbReference type="GO" id="GO:0006874">
    <property type="term" value="P:intracellular calcium ion homeostasis"/>
    <property type="evidence" value="ECO:0007669"/>
    <property type="project" value="TreeGrafter"/>
</dbReference>
<gene>
    <name evidence="7" type="ORF">LH29_16930</name>
</gene>
<evidence type="ECO:0000259" key="6">
    <source>
        <dbReference type="Pfam" id="PF01699"/>
    </source>
</evidence>
<keyword evidence="4 5" id="KW-0472">Membrane</keyword>
<dbReference type="PRINTS" id="PR01259">
    <property type="entry name" value="NACAEXCHNGR"/>
</dbReference>
<dbReference type="InterPro" id="IPR044880">
    <property type="entry name" value="NCX_ion-bd_dom_sf"/>
</dbReference>
<evidence type="ECO:0000256" key="3">
    <source>
        <dbReference type="ARBA" id="ARBA00022989"/>
    </source>
</evidence>
<feature type="transmembrane region" description="Helical" evidence="5">
    <location>
        <begin position="70"/>
        <end position="93"/>
    </location>
</feature>
<dbReference type="STRING" id="1544798.LH29_16930"/>
<keyword evidence="8" id="KW-1185">Reference proteome</keyword>
<evidence type="ECO:0000256" key="4">
    <source>
        <dbReference type="ARBA" id="ARBA00023136"/>
    </source>
</evidence>
<name>A0A0D8J8D9_9BACT</name>
<evidence type="ECO:0000313" key="8">
    <source>
        <dbReference type="Proteomes" id="UP000032544"/>
    </source>
</evidence>
<dbReference type="PANTHER" id="PTHR10846:SF8">
    <property type="entry name" value="INNER MEMBRANE PROTEIN YRBG"/>
    <property type="match status" value="1"/>
</dbReference>
<dbReference type="PANTHER" id="PTHR10846">
    <property type="entry name" value="SODIUM/POTASSIUM/CALCIUM EXCHANGER"/>
    <property type="match status" value="1"/>
</dbReference>
<comment type="caution">
    <text evidence="7">The sequence shown here is derived from an EMBL/GenBank/DDBJ whole genome shotgun (WGS) entry which is preliminary data.</text>
</comment>
<feature type="transmembrane region" description="Helical" evidence="5">
    <location>
        <begin position="294"/>
        <end position="314"/>
    </location>
</feature>
<reference evidence="7 8" key="1">
    <citation type="submission" date="2014-09" db="EMBL/GenBank/DDBJ databases">
        <title>Draft Genome Sequence of Draconibacterium sp. JN14CK-3.</title>
        <authorList>
            <person name="Dong C."/>
            <person name="Lai Q."/>
            <person name="Shao Z."/>
        </authorList>
    </citation>
    <scope>NUCLEOTIDE SEQUENCE [LARGE SCALE GENOMIC DNA]</scope>
    <source>
        <strain evidence="7 8">JN14CK-3</strain>
    </source>
</reference>
<keyword evidence="2 5" id="KW-0812">Transmembrane</keyword>
<proteinExistence type="predicted"/>
<dbReference type="InterPro" id="IPR004837">
    <property type="entry name" value="NaCa_Exmemb"/>
</dbReference>
<protein>
    <recommendedName>
        <fullName evidence="6">Sodium/calcium exchanger membrane region domain-containing protein</fullName>
    </recommendedName>
</protein>
<feature type="domain" description="Sodium/calcium exchanger membrane region" evidence="6">
    <location>
        <begin position="7"/>
        <end position="147"/>
    </location>
</feature>
<dbReference type="AlphaFoldDB" id="A0A0D8J8D9"/>
<feature type="transmembrane region" description="Helical" evidence="5">
    <location>
        <begin position="105"/>
        <end position="124"/>
    </location>
</feature>
<keyword evidence="3 5" id="KW-1133">Transmembrane helix</keyword>
<sequence>MIILSILALLACFILLARVVDLFFISSLDKISKDLRLSSDAAGATLMAVGSSAPELFVALFAVIKPGEHQAIGIGSIVGSAIFNLLVIVGASALVRKATLTKSPVIRDLIFYSLSVALLVVFIWDGKLEMWETGVFLAVYVLYVISVVYWRKWFKYEDNQRDEEEEPDCNPKGILAPFDHVLCFIFPKPKRYYLVFFVSIVLIAALSWVLVELAVVISHELNIPEAIIALTVLAIGTSIPDLFSSLIVARQGRGDMAVSNAIGSNIFDILVGLGFPFILVMLISGGTIEAGGNLLGSSLILSGSVLLLIVLLLVQRWKVGKLTGIVLLLAYLAYVLYEILKL</sequence>
<dbReference type="RefSeq" id="WP_045031655.1">
    <property type="nucleotide sequence ID" value="NZ_JRHC01000004.1"/>
</dbReference>
<dbReference type="Proteomes" id="UP000032544">
    <property type="component" value="Unassembled WGS sequence"/>
</dbReference>
<feature type="transmembrane region" description="Helical" evidence="5">
    <location>
        <begin position="6"/>
        <end position="25"/>
    </location>
</feature>
<feature type="transmembrane region" description="Helical" evidence="5">
    <location>
        <begin position="130"/>
        <end position="150"/>
    </location>
</feature>
<dbReference type="InterPro" id="IPR004836">
    <property type="entry name" value="Na_Ca_Ex"/>
</dbReference>
<feature type="transmembrane region" description="Helical" evidence="5">
    <location>
        <begin position="192"/>
        <end position="211"/>
    </location>
</feature>
<dbReference type="InterPro" id="IPR004481">
    <property type="entry name" value="K/Na/Ca-exchanger"/>
</dbReference>
<evidence type="ECO:0000256" key="2">
    <source>
        <dbReference type="ARBA" id="ARBA00022692"/>
    </source>
</evidence>
<dbReference type="NCBIfam" id="TIGR00367">
    <property type="entry name" value="calcium/sodium antiporter"/>
    <property type="match status" value="1"/>
</dbReference>
<evidence type="ECO:0000256" key="5">
    <source>
        <dbReference type="SAM" id="Phobius"/>
    </source>
</evidence>
<feature type="domain" description="Sodium/calcium exchanger membrane region" evidence="6">
    <location>
        <begin position="193"/>
        <end position="338"/>
    </location>
</feature>